<protein>
    <submittedName>
        <fullName evidence="1">Uncharacterized protein</fullName>
    </submittedName>
</protein>
<dbReference type="EMBL" id="JAUYVT010000004">
    <property type="protein sequence ID" value="MDP2564287.1"/>
    <property type="molecule type" value="Genomic_DNA"/>
</dbReference>
<reference evidence="1" key="1">
    <citation type="submission" date="2023-07" db="EMBL/GenBank/DDBJ databases">
        <title>Genome content predicts the carbon catabolic preferences of heterotrophic bacteria.</title>
        <authorList>
            <person name="Gralka M."/>
        </authorList>
    </citation>
    <scope>NUCLEOTIDE SEQUENCE</scope>
    <source>
        <strain evidence="1">4G09</strain>
    </source>
</reference>
<sequence length="185" mass="21197">MIQNIIVCKSIDVEKKHMPKNDTLIINVGVEKVPDINYDYLYFDSLALSFAADILPTNNKDTISNVQAQKIIKQIKKAHNTPVPIDILVCCDSKYVISDAIAMYIKDKHPKAKLSKSLQANQISTHIHNFLKMNSYRQHNQLFKEVSQSLNFKIIGNSIITITNQFKKDPKKSLKSIITWFKCNF</sequence>
<proteinExistence type="predicted"/>
<gene>
    <name evidence="1" type="ORF">Q8W34_06555</name>
</gene>
<evidence type="ECO:0000313" key="1">
    <source>
        <dbReference type="EMBL" id="MDP2564287.1"/>
    </source>
</evidence>
<organism evidence="1 2">
    <name type="scientific">Pseudoalteromonas marina</name>
    <dbReference type="NCBI Taxonomy" id="267375"/>
    <lineage>
        <taxon>Bacteria</taxon>
        <taxon>Pseudomonadati</taxon>
        <taxon>Pseudomonadota</taxon>
        <taxon>Gammaproteobacteria</taxon>
        <taxon>Alteromonadales</taxon>
        <taxon>Pseudoalteromonadaceae</taxon>
        <taxon>Pseudoalteromonas</taxon>
    </lineage>
</organism>
<evidence type="ECO:0000313" key="2">
    <source>
        <dbReference type="Proteomes" id="UP001177212"/>
    </source>
</evidence>
<accession>A0ABT9FBX3</accession>
<comment type="caution">
    <text evidence="1">The sequence shown here is derived from an EMBL/GenBank/DDBJ whole genome shotgun (WGS) entry which is preliminary data.</text>
</comment>
<keyword evidence="2" id="KW-1185">Reference proteome</keyword>
<dbReference type="Proteomes" id="UP001177212">
    <property type="component" value="Unassembled WGS sequence"/>
</dbReference>
<dbReference type="RefSeq" id="WP_305471568.1">
    <property type="nucleotide sequence ID" value="NZ_JAUYVT010000004.1"/>
</dbReference>
<name>A0ABT9FBX3_9GAMM</name>